<keyword evidence="4" id="KW-1185">Reference proteome</keyword>
<evidence type="ECO:0000256" key="1">
    <source>
        <dbReference type="SAM" id="MobiDB-lite"/>
    </source>
</evidence>
<protein>
    <recommendedName>
        <fullName evidence="2">2EXR domain-containing protein</fullName>
    </recommendedName>
</protein>
<feature type="compositionally biased region" description="Acidic residues" evidence="1">
    <location>
        <begin position="634"/>
        <end position="644"/>
    </location>
</feature>
<sequence length="644" mass="72046">MSDSEESDHLGYLVEQSDNNESESDGLDHDESGSGSDSDAAEGPFESHGLFDLEAADSDGESGSSDSDDGLDSWPESQLFPQFMRLPFELRYQIWNFFCPDLTTKSRVYWFLVQGYYRDKKNGMRVVEGPFLEQQTRAARTMLAVHRESHELALQAFPDTLTFGVDARGCIRFNSEQDIVYVESLDVEIETMPQFPGFSEHIRHLGVHFRVLDKLKSRSSAVFDTFANLQTVHYLTTPSEHRPQHLRWCTSDPVKRYSIMTFEEQPGLGEDAQHLYCWPDVEHPAFTEAEIPLDGLAEDLAGYDIRIEGVSFNGVTIWPMIQFFLSDERLVEDLEPDLDDESSDEDGDEPNEYESEGIDDSRISDDSSGSDPDDRHLVVLDDDDGHQDEEGSEDGSSAFSESTPPGGYDGIIDLTGDDHDNIAGFSSPEQSSATLRGSDESAHESDPPAARASRLKRPRARVVESDSEDGSEDDLPRKRARTENRPNPIVLSSDDEEDEMRKMRTNRRGRAVISEDEDSEGEDEEKDGEANDNTDRARDKGTDWSGISSSGDEDDGNGDESDRGAAKPLTLAEKLQLHREQVPIPPSDNEDSDVEEMPGDDYDARDYADFQDDEEGNEISEDGDDDDQHGHAVEDEDDEGDYGY</sequence>
<comment type="caution">
    <text evidence="3">The sequence shown here is derived from an EMBL/GenBank/DDBJ whole genome shotgun (WGS) entry which is preliminary data.</text>
</comment>
<dbReference type="Proteomes" id="UP001302745">
    <property type="component" value="Unassembled WGS sequence"/>
</dbReference>
<dbReference type="PANTHER" id="PTHR35910:SF6">
    <property type="entry name" value="2EXR DOMAIN-CONTAINING PROTEIN"/>
    <property type="match status" value="1"/>
</dbReference>
<feature type="compositionally biased region" description="Acidic residues" evidence="1">
    <location>
        <begin position="336"/>
        <end position="358"/>
    </location>
</feature>
<dbReference type="InterPro" id="IPR045518">
    <property type="entry name" value="2EXR"/>
</dbReference>
<gene>
    <name evidence="3" type="ORF">C8A00DRAFT_16913</name>
</gene>
<reference evidence="3" key="2">
    <citation type="submission" date="2023-05" db="EMBL/GenBank/DDBJ databases">
        <authorList>
            <consortium name="Lawrence Berkeley National Laboratory"/>
            <person name="Steindorff A."/>
            <person name="Hensen N."/>
            <person name="Bonometti L."/>
            <person name="Westerberg I."/>
            <person name="Brannstrom I.O."/>
            <person name="Guillou S."/>
            <person name="Cros-Aarteil S."/>
            <person name="Calhoun S."/>
            <person name="Haridas S."/>
            <person name="Kuo A."/>
            <person name="Mondo S."/>
            <person name="Pangilinan J."/>
            <person name="Riley R."/>
            <person name="Labutti K."/>
            <person name="Andreopoulos B."/>
            <person name="Lipzen A."/>
            <person name="Chen C."/>
            <person name="Yanf M."/>
            <person name="Daum C."/>
            <person name="Ng V."/>
            <person name="Clum A."/>
            <person name="Ohm R."/>
            <person name="Martin F."/>
            <person name="Silar P."/>
            <person name="Natvig D."/>
            <person name="Lalanne C."/>
            <person name="Gautier V."/>
            <person name="Ament-Velasquez S.L."/>
            <person name="Kruys A."/>
            <person name="Hutchinson M.I."/>
            <person name="Powell A.J."/>
            <person name="Barry K."/>
            <person name="Miller A.N."/>
            <person name="Grigoriev I.V."/>
            <person name="Debuchy R."/>
            <person name="Gladieux P."/>
            <person name="Thoren M.H."/>
            <person name="Johannesson H."/>
        </authorList>
    </citation>
    <scope>NUCLEOTIDE SEQUENCE</scope>
    <source>
        <strain evidence="3">CBS 538.74</strain>
    </source>
</reference>
<feature type="compositionally biased region" description="Acidic residues" evidence="1">
    <location>
        <begin position="588"/>
        <end position="601"/>
    </location>
</feature>
<feature type="region of interest" description="Disordered" evidence="1">
    <location>
        <begin position="336"/>
        <end position="644"/>
    </location>
</feature>
<feature type="compositionally biased region" description="Basic and acidic residues" evidence="1">
    <location>
        <begin position="533"/>
        <end position="542"/>
    </location>
</feature>
<feature type="domain" description="2EXR" evidence="2">
    <location>
        <begin position="80"/>
        <end position="180"/>
    </location>
</feature>
<name>A0AAN6VHP2_9PEZI</name>
<evidence type="ECO:0000313" key="3">
    <source>
        <dbReference type="EMBL" id="KAK4151723.1"/>
    </source>
</evidence>
<feature type="compositionally biased region" description="Acidic residues" evidence="1">
    <location>
        <begin position="514"/>
        <end position="532"/>
    </location>
</feature>
<dbReference type="Pfam" id="PF20150">
    <property type="entry name" value="2EXR"/>
    <property type="match status" value="1"/>
</dbReference>
<feature type="compositionally biased region" description="Low complexity" evidence="1">
    <location>
        <begin position="33"/>
        <end position="43"/>
    </location>
</feature>
<evidence type="ECO:0000259" key="2">
    <source>
        <dbReference type="Pfam" id="PF20150"/>
    </source>
</evidence>
<reference evidence="3" key="1">
    <citation type="journal article" date="2023" name="Mol. Phylogenet. Evol.">
        <title>Genome-scale phylogeny and comparative genomics of the fungal order Sordariales.</title>
        <authorList>
            <person name="Hensen N."/>
            <person name="Bonometti L."/>
            <person name="Westerberg I."/>
            <person name="Brannstrom I.O."/>
            <person name="Guillou S."/>
            <person name="Cros-Aarteil S."/>
            <person name="Calhoun S."/>
            <person name="Haridas S."/>
            <person name="Kuo A."/>
            <person name="Mondo S."/>
            <person name="Pangilinan J."/>
            <person name="Riley R."/>
            <person name="LaButti K."/>
            <person name="Andreopoulos B."/>
            <person name="Lipzen A."/>
            <person name="Chen C."/>
            <person name="Yan M."/>
            <person name="Daum C."/>
            <person name="Ng V."/>
            <person name="Clum A."/>
            <person name="Steindorff A."/>
            <person name="Ohm R.A."/>
            <person name="Martin F."/>
            <person name="Silar P."/>
            <person name="Natvig D.O."/>
            <person name="Lalanne C."/>
            <person name="Gautier V."/>
            <person name="Ament-Velasquez S.L."/>
            <person name="Kruys A."/>
            <person name="Hutchinson M.I."/>
            <person name="Powell A.J."/>
            <person name="Barry K."/>
            <person name="Miller A.N."/>
            <person name="Grigoriev I.V."/>
            <person name="Debuchy R."/>
            <person name="Gladieux P."/>
            <person name="Hiltunen Thoren M."/>
            <person name="Johannesson H."/>
        </authorList>
    </citation>
    <scope>NUCLEOTIDE SEQUENCE</scope>
    <source>
        <strain evidence="3">CBS 538.74</strain>
    </source>
</reference>
<proteinExistence type="predicted"/>
<feature type="compositionally biased region" description="Basic and acidic residues" evidence="1">
    <location>
        <begin position="474"/>
        <end position="484"/>
    </location>
</feature>
<evidence type="ECO:0000313" key="4">
    <source>
        <dbReference type="Proteomes" id="UP001302745"/>
    </source>
</evidence>
<feature type="compositionally biased region" description="Basic and acidic residues" evidence="1">
    <location>
        <begin position="437"/>
        <end position="446"/>
    </location>
</feature>
<dbReference type="AlphaFoldDB" id="A0AAN6VHP2"/>
<feature type="compositionally biased region" description="Acidic residues" evidence="1">
    <location>
        <begin position="609"/>
        <end position="627"/>
    </location>
</feature>
<organism evidence="3 4">
    <name type="scientific">Chaetomidium leptoderma</name>
    <dbReference type="NCBI Taxonomy" id="669021"/>
    <lineage>
        <taxon>Eukaryota</taxon>
        <taxon>Fungi</taxon>
        <taxon>Dikarya</taxon>
        <taxon>Ascomycota</taxon>
        <taxon>Pezizomycotina</taxon>
        <taxon>Sordariomycetes</taxon>
        <taxon>Sordariomycetidae</taxon>
        <taxon>Sordariales</taxon>
        <taxon>Chaetomiaceae</taxon>
        <taxon>Chaetomidium</taxon>
    </lineage>
</organism>
<feature type="region of interest" description="Disordered" evidence="1">
    <location>
        <begin position="1"/>
        <end position="72"/>
    </location>
</feature>
<dbReference type="PANTHER" id="PTHR35910">
    <property type="entry name" value="2EXR DOMAIN-CONTAINING PROTEIN"/>
    <property type="match status" value="1"/>
</dbReference>
<feature type="compositionally biased region" description="Acidic residues" evidence="1">
    <location>
        <begin position="54"/>
        <end position="71"/>
    </location>
</feature>
<dbReference type="EMBL" id="MU857003">
    <property type="protein sequence ID" value="KAK4151723.1"/>
    <property type="molecule type" value="Genomic_DNA"/>
</dbReference>
<feature type="compositionally biased region" description="Acidic residues" evidence="1">
    <location>
        <begin position="380"/>
        <end position="393"/>
    </location>
</feature>
<accession>A0AAN6VHP2</accession>